<reference evidence="5 6" key="1">
    <citation type="submission" date="2019-07" db="EMBL/GenBank/DDBJ databases">
        <title>Genomes of Cafeteria roenbergensis.</title>
        <authorList>
            <person name="Fischer M.G."/>
            <person name="Hackl T."/>
            <person name="Roman M."/>
        </authorList>
    </citation>
    <scope>NUCLEOTIDE SEQUENCE [LARGE SCALE GENOMIC DNA]</scope>
    <source>
        <strain evidence="5 6">BVI</strain>
    </source>
</reference>
<keyword evidence="2" id="KW-0677">Repeat</keyword>
<keyword evidence="1" id="KW-0853">WD repeat</keyword>
<feature type="region of interest" description="Disordered" evidence="4">
    <location>
        <begin position="673"/>
        <end position="728"/>
    </location>
</feature>
<dbReference type="EMBL" id="VLTN01000016">
    <property type="protein sequence ID" value="KAA0153424.1"/>
    <property type="molecule type" value="Genomic_DNA"/>
</dbReference>
<dbReference type="SUPFAM" id="SSF50978">
    <property type="entry name" value="WD40 repeat-like"/>
    <property type="match status" value="1"/>
</dbReference>
<sequence length="1293" mass="132774">MHGNRHAWVGHSGSRPTAAAFGPTLGARDELYLGCADGAVRVFGLGSPDDHAERGPPAAHSSSRAGIGPGAAPLAVLRAHRAAVQRVVASPDGSLLLTVSAERAIIWETATWTRRRTLRAGAAIVDAAFASVVGRLGPSPSSSAASVAGRSVLVAGFRDDSVVVWLGDTLSPVAKLTVPPKEASTGSVLSSVDAIVTVGSPDGGEAVEAGLLAGHEARACPPWTALVAAGTRTGSVLVWTVSPGAAALRSIVDMPASAAAVVKVMLLPRAAPGAGGRGLHPGSLWGVRLAVLDDAGTVRVLARDGSAWRALAEVAGGAAPVVDVAVRWAGAGLLGDSLEGGSLLCGEEEHGQAEGRGIASSSRRRSRPGLGARSASPSRSATETSSGSGPSSAFLGDGGRDRDIHGSGEHTRGAPVGRFTGDSESKSDGASLDVVDMEVGQEGARRQTERTQGPRRRHGATSADRRRSGGSEASGGFEGGSDQSYGEGYDEGEAEEEAGWAGVPSRVEVLVCLRSDGTAEVFELSSALRWRRRVQLRAAGLASGEGRRVEALMAKGGALRIGRAGRMRERAEAERAQAEADGRARQEAVAARGAAEGGMPGVPRPVRAYDGWGAAEGAVPDVPDPARIHGGNVFADPPAAGWSDRLVLTGRQPPSSAHPALATALADAASLAMPLDGDGGPQSAPFGRSGRRAWPPAHPRSANPNAPSGAGAERAARGGGGLSTATRQRLAKRRVAAVAAVAGASPDRAAEGFAGSFSRGQVPAVHQLAAMATGGSAVTDASLRALLQRGGGAFPDDQRLLAWRFLLRLPGNARAFHDLRSAGQHPAFDDLGDRFPMRSRRLLSALQDTVSVLAHWCPALADAPWLPNFVFPFVKLTTSGSPAPALVRCELCIAMVLNFAATFLQAFPMAPVQTLGAAEAALRTCDPRLADHLAMLGVTPERWAWPLLRSAFSEALPRSRWVPEVCALLRQHLPTDMGALERLIQETWQRVPADVWAVASPGNASRLWPGIAGGSDPDGAADCQGAPGGAGGSAAGSGAGDEGGPAVWMPQADVYPSLGRFPAFSVDFQLKERERIRRAFEAEERRFAAAEAADAEAMAAAARGRAAADAAAVAVAVEERRSREAAAERAQAEAEERAREQGAQHRRTAALAALEAGAMDTEAAGLAASEHRLGVAYAQARGVLDAAREGPGASGVAWVADHSDSLDGYAGVDGEEDGGEFEDAPADGAAVGDGRSGRPEGDGSAEGGRAAAWRLATGRMGVDNPMPLELAGVLSSRLDRGRGSAAGRRPWRP</sequence>
<dbReference type="GO" id="GO:0060271">
    <property type="term" value="P:cilium assembly"/>
    <property type="evidence" value="ECO:0007669"/>
    <property type="project" value="TreeGrafter"/>
</dbReference>
<feature type="compositionally biased region" description="Acidic residues" evidence="4">
    <location>
        <begin position="1213"/>
        <end position="1225"/>
    </location>
</feature>
<dbReference type="PANTHER" id="PTHR19853">
    <property type="entry name" value="WD REPEAT CONTAINING PROTEIN 3 WDR3"/>
    <property type="match status" value="1"/>
</dbReference>
<dbReference type="Gene3D" id="2.130.10.10">
    <property type="entry name" value="YVTN repeat-like/Quinoprotein amine dehydrogenase"/>
    <property type="match status" value="1"/>
</dbReference>
<keyword evidence="3" id="KW-0175">Coiled coil</keyword>
<feature type="compositionally biased region" description="Polar residues" evidence="4">
    <location>
        <begin position="377"/>
        <end position="391"/>
    </location>
</feature>
<feature type="region of interest" description="Disordered" evidence="4">
    <location>
        <begin position="1273"/>
        <end position="1293"/>
    </location>
</feature>
<dbReference type="InterPro" id="IPR001680">
    <property type="entry name" value="WD40_rpt"/>
</dbReference>
<evidence type="ECO:0000256" key="3">
    <source>
        <dbReference type="SAM" id="Coils"/>
    </source>
</evidence>
<gene>
    <name evidence="5" type="ORF">FNF29_03241</name>
</gene>
<feature type="region of interest" description="Disordered" evidence="4">
    <location>
        <begin position="47"/>
        <end position="66"/>
    </location>
</feature>
<evidence type="ECO:0000313" key="6">
    <source>
        <dbReference type="Proteomes" id="UP000323011"/>
    </source>
</evidence>
<organism evidence="5 6">
    <name type="scientific">Cafeteria roenbergensis</name>
    <name type="common">Marine flagellate</name>
    <dbReference type="NCBI Taxonomy" id="33653"/>
    <lineage>
        <taxon>Eukaryota</taxon>
        <taxon>Sar</taxon>
        <taxon>Stramenopiles</taxon>
        <taxon>Bigyra</taxon>
        <taxon>Opalozoa</taxon>
        <taxon>Bicosoecida</taxon>
        <taxon>Cafeteriaceae</taxon>
        <taxon>Cafeteria</taxon>
    </lineage>
</organism>
<feature type="compositionally biased region" description="Basic and acidic residues" evidence="4">
    <location>
        <begin position="398"/>
        <end position="412"/>
    </location>
</feature>
<dbReference type="PANTHER" id="PTHR19853:SF1">
    <property type="entry name" value="TBC1 DOMAIN FAMILY MEMBER 31"/>
    <property type="match status" value="1"/>
</dbReference>
<evidence type="ECO:0000256" key="2">
    <source>
        <dbReference type="ARBA" id="ARBA00022737"/>
    </source>
</evidence>
<dbReference type="Proteomes" id="UP000323011">
    <property type="component" value="Unassembled WGS sequence"/>
</dbReference>
<evidence type="ECO:0000256" key="1">
    <source>
        <dbReference type="ARBA" id="ARBA00022574"/>
    </source>
</evidence>
<feature type="compositionally biased region" description="Gly residues" evidence="4">
    <location>
        <begin position="1026"/>
        <end position="1043"/>
    </location>
</feature>
<dbReference type="InterPro" id="IPR051570">
    <property type="entry name" value="TBC1_cilium_biogenesis"/>
</dbReference>
<feature type="compositionally biased region" description="Acidic residues" evidence="4">
    <location>
        <begin position="488"/>
        <end position="498"/>
    </location>
</feature>
<evidence type="ECO:0000256" key="4">
    <source>
        <dbReference type="SAM" id="MobiDB-lite"/>
    </source>
</evidence>
<keyword evidence="6" id="KW-1185">Reference proteome</keyword>
<feature type="coiled-coil region" evidence="3">
    <location>
        <begin position="1073"/>
        <end position="1135"/>
    </location>
</feature>
<accession>A0A5A8CLU0</accession>
<dbReference type="SMART" id="SM00320">
    <property type="entry name" value="WD40"/>
    <property type="match status" value="2"/>
</dbReference>
<proteinExistence type="predicted"/>
<evidence type="ECO:0000313" key="5">
    <source>
        <dbReference type="EMBL" id="KAA0153424.1"/>
    </source>
</evidence>
<evidence type="ECO:0008006" key="7">
    <source>
        <dbReference type="Google" id="ProtNLM"/>
    </source>
</evidence>
<dbReference type="InterPro" id="IPR036322">
    <property type="entry name" value="WD40_repeat_dom_sf"/>
</dbReference>
<name>A0A5A8CLU0_CAFRO</name>
<feature type="region of interest" description="Disordered" evidence="4">
    <location>
        <begin position="1009"/>
        <end position="1047"/>
    </location>
</feature>
<feature type="region of interest" description="Disordered" evidence="4">
    <location>
        <begin position="349"/>
        <end position="500"/>
    </location>
</feature>
<dbReference type="InterPro" id="IPR015943">
    <property type="entry name" value="WD40/YVTN_repeat-like_dom_sf"/>
</dbReference>
<protein>
    <recommendedName>
        <fullName evidence="7">Rab-GAP TBC domain-containing protein</fullName>
    </recommendedName>
</protein>
<feature type="region of interest" description="Disordered" evidence="4">
    <location>
        <begin position="1212"/>
        <end position="1252"/>
    </location>
</feature>
<dbReference type="GO" id="GO:0036064">
    <property type="term" value="C:ciliary basal body"/>
    <property type="evidence" value="ECO:0007669"/>
    <property type="project" value="TreeGrafter"/>
</dbReference>
<comment type="caution">
    <text evidence="5">The sequence shown here is derived from an EMBL/GenBank/DDBJ whole genome shotgun (WGS) entry which is preliminary data.</text>
</comment>